<sequence length="214" mass="23184">MDGSTRASSTFHGIPEHPAGLGSSQIELRVQAIGFAARGWSVVPGTYPEGDRWTGHHDEGPVPVHPDWRTRPTATPDQVVSWWSERPYSLLVATGGAVEAIEVDAELGRRTARVIRMVGAPVPIVATPRGRWYFLHSGGRTMLPELADVPGIRWHSTGSWLPMPPSAFPGGAVHWRVGLDVCGWRLPSSAYVQDALRAGRGNYENVAEVVAAAR</sequence>
<dbReference type="Pfam" id="PF09250">
    <property type="entry name" value="Prim-Pol"/>
    <property type="match status" value="1"/>
</dbReference>
<organism evidence="2 3">
    <name type="scientific">Saccharopolyspora cebuensis</name>
    <dbReference type="NCBI Taxonomy" id="418759"/>
    <lineage>
        <taxon>Bacteria</taxon>
        <taxon>Bacillati</taxon>
        <taxon>Actinomycetota</taxon>
        <taxon>Actinomycetes</taxon>
        <taxon>Pseudonocardiales</taxon>
        <taxon>Pseudonocardiaceae</taxon>
        <taxon>Saccharopolyspora</taxon>
    </lineage>
</organism>
<evidence type="ECO:0000313" key="3">
    <source>
        <dbReference type="Proteomes" id="UP001564626"/>
    </source>
</evidence>
<gene>
    <name evidence="2" type="ORF">AB8O55_17380</name>
</gene>
<evidence type="ECO:0000259" key="1">
    <source>
        <dbReference type="SMART" id="SM00943"/>
    </source>
</evidence>
<protein>
    <submittedName>
        <fullName evidence="2">Bifunctional DNA primase/polymerase</fullName>
    </submittedName>
</protein>
<feature type="domain" description="DNA primase/polymerase bifunctional N-terminal" evidence="1">
    <location>
        <begin position="32"/>
        <end position="186"/>
    </location>
</feature>
<keyword evidence="3" id="KW-1185">Reference proteome</keyword>
<proteinExistence type="predicted"/>
<comment type="caution">
    <text evidence="2">The sequence shown here is derived from an EMBL/GenBank/DDBJ whole genome shotgun (WGS) entry which is preliminary data.</text>
</comment>
<dbReference type="SMART" id="SM00943">
    <property type="entry name" value="Prim-Pol"/>
    <property type="match status" value="1"/>
</dbReference>
<name>A0ABV4CMI2_9PSEU</name>
<dbReference type="EMBL" id="JBGEHV010000032">
    <property type="protein sequence ID" value="MEY8041182.1"/>
    <property type="molecule type" value="Genomic_DNA"/>
</dbReference>
<dbReference type="Proteomes" id="UP001564626">
    <property type="component" value="Unassembled WGS sequence"/>
</dbReference>
<dbReference type="InterPro" id="IPR015330">
    <property type="entry name" value="DNA_primase/pol_bifunc_N"/>
</dbReference>
<evidence type="ECO:0000313" key="2">
    <source>
        <dbReference type="EMBL" id="MEY8041182.1"/>
    </source>
</evidence>
<dbReference type="RefSeq" id="WP_345359081.1">
    <property type="nucleotide sequence ID" value="NZ_BAABII010000004.1"/>
</dbReference>
<reference evidence="2 3" key="1">
    <citation type="submission" date="2024-08" db="EMBL/GenBank/DDBJ databases">
        <title>Genome mining of Saccharopolyspora cebuensis PGLac3 from Nigerian medicinal plant.</title>
        <authorList>
            <person name="Ezeobiora C.E."/>
            <person name="Igbokwe N.H."/>
            <person name="Amin D.H."/>
            <person name="Mendie U.E."/>
        </authorList>
    </citation>
    <scope>NUCLEOTIDE SEQUENCE [LARGE SCALE GENOMIC DNA]</scope>
    <source>
        <strain evidence="2 3">PGLac3</strain>
    </source>
</reference>
<accession>A0ABV4CMI2</accession>